<reference evidence="5 6" key="1">
    <citation type="submission" date="2019-09" db="EMBL/GenBank/DDBJ databases">
        <title>Phylogeny of genus Pseudoclavibacter and closely related genus.</title>
        <authorList>
            <person name="Li Y."/>
        </authorList>
    </citation>
    <scope>NUCLEOTIDE SEQUENCE [LARGE SCALE GENOMIC DNA]</scope>
    <source>
        <strain evidence="5 6">THG-MD12</strain>
    </source>
</reference>
<dbReference type="SUPFAM" id="SSF51905">
    <property type="entry name" value="FAD/NAD(P)-binding domain"/>
    <property type="match status" value="1"/>
</dbReference>
<gene>
    <name evidence="5" type="ORF">F8O03_02630</name>
</gene>
<comment type="catalytic activity">
    <reaction evidence="3">
        <text>[thioredoxin]-dithiol + NADP(+) = [thioredoxin]-disulfide + NADPH + H(+)</text>
        <dbReference type="Rhea" id="RHEA:20345"/>
        <dbReference type="Rhea" id="RHEA-COMP:10698"/>
        <dbReference type="Rhea" id="RHEA-COMP:10700"/>
        <dbReference type="ChEBI" id="CHEBI:15378"/>
        <dbReference type="ChEBI" id="CHEBI:29950"/>
        <dbReference type="ChEBI" id="CHEBI:50058"/>
        <dbReference type="ChEBI" id="CHEBI:57783"/>
        <dbReference type="ChEBI" id="CHEBI:58349"/>
        <dbReference type="EC" id="1.8.1.9"/>
    </reaction>
</comment>
<dbReference type="EMBL" id="WBJX01000001">
    <property type="protein sequence ID" value="KAB1639253.1"/>
    <property type="molecule type" value="Genomic_DNA"/>
</dbReference>
<sequence length="328" mass="34659">MTHQDAPLRAADTEAQLWDAVVIGAGPAGLSTALTLTRGRRRVLVIDHGVPRNRFTDHMHGVLGHEGLAPGELRRIGRAEVEAHEGVFEDAQVAAVDSVTDGDGTRVRIATTDGRTFRARAVVVATGLRDELPNLPGLRALWGRGVYACPFCDGYEHRDRPMAVLANGDHSDMKAHLLRQWSADLVLLVNGAFALGEAEARALTARGIRIERSGVDEVLAGDDNRVRGVRLANGTELALEAIFTNPAFVPLTDFLEGVEVRGTEHPDARVWVVGNAGDPRANVPVSIGQGATAGGDVAFALLMDEIAAATADSEPSVVESAVSAEAAA</sequence>
<keyword evidence="1" id="KW-0285">Flavoprotein</keyword>
<comment type="caution">
    <text evidence="5">The sequence shown here is derived from an EMBL/GenBank/DDBJ whole genome shotgun (WGS) entry which is preliminary data.</text>
</comment>
<dbReference type="PRINTS" id="PR00368">
    <property type="entry name" value="FADPNR"/>
</dbReference>
<dbReference type="AlphaFoldDB" id="A0A7J5B556"/>
<evidence type="ECO:0000256" key="3">
    <source>
        <dbReference type="ARBA" id="ARBA00048132"/>
    </source>
</evidence>
<feature type="domain" description="FAD/NAD(P)-binding" evidence="4">
    <location>
        <begin position="19"/>
        <end position="255"/>
    </location>
</feature>
<proteinExistence type="predicted"/>
<dbReference type="InterPro" id="IPR050097">
    <property type="entry name" value="Ferredoxin-NADP_redctase_2"/>
</dbReference>
<keyword evidence="2" id="KW-0560">Oxidoreductase</keyword>
<dbReference type="OrthoDB" id="9786503at2"/>
<dbReference type="GO" id="GO:0004791">
    <property type="term" value="F:thioredoxin-disulfide reductase (NADPH) activity"/>
    <property type="evidence" value="ECO:0007669"/>
    <property type="project" value="UniProtKB-EC"/>
</dbReference>
<dbReference type="Gene3D" id="3.50.50.60">
    <property type="entry name" value="FAD/NAD(P)-binding domain"/>
    <property type="match status" value="2"/>
</dbReference>
<protein>
    <submittedName>
        <fullName evidence="5">NAD(P)/FAD-dependent oxidoreductase</fullName>
    </submittedName>
</protein>
<evidence type="ECO:0000313" key="5">
    <source>
        <dbReference type="EMBL" id="KAB1639253.1"/>
    </source>
</evidence>
<name>A0A7J5B556_9MICO</name>
<evidence type="ECO:0000256" key="1">
    <source>
        <dbReference type="ARBA" id="ARBA00022630"/>
    </source>
</evidence>
<dbReference type="InterPro" id="IPR023753">
    <property type="entry name" value="FAD/NAD-binding_dom"/>
</dbReference>
<evidence type="ECO:0000259" key="4">
    <source>
        <dbReference type="Pfam" id="PF07992"/>
    </source>
</evidence>
<dbReference type="InterPro" id="IPR036188">
    <property type="entry name" value="FAD/NAD-bd_sf"/>
</dbReference>
<dbReference type="Proteomes" id="UP000490386">
    <property type="component" value="Unassembled WGS sequence"/>
</dbReference>
<dbReference type="RefSeq" id="WP_151422260.1">
    <property type="nucleotide sequence ID" value="NZ_WBJX01000001.1"/>
</dbReference>
<accession>A0A7J5B556</accession>
<organism evidence="5 6">
    <name type="scientific">Pseudoclavibacter terrae</name>
    <dbReference type="NCBI Taxonomy" id="1530195"/>
    <lineage>
        <taxon>Bacteria</taxon>
        <taxon>Bacillati</taxon>
        <taxon>Actinomycetota</taxon>
        <taxon>Actinomycetes</taxon>
        <taxon>Micrococcales</taxon>
        <taxon>Microbacteriaceae</taxon>
        <taxon>Pseudoclavibacter</taxon>
    </lineage>
</organism>
<evidence type="ECO:0000256" key="2">
    <source>
        <dbReference type="ARBA" id="ARBA00023002"/>
    </source>
</evidence>
<dbReference type="Pfam" id="PF07992">
    <property type="entry name" value="Pyr_redox_2"/>
    <property type="match status" value="1"/>
</dbReference>
<evidence type="ECO:0000313" key="6">
    <source>
        <dbReference type="Proteomes" id="UP000490386"/>
    </source>
</evidence>
<dbReference type="PRINTS" id="PR00469">
    <property type="entry name" value="PNDRDTASEII"/>
</dbReference>
<keyword evidence="6" id="KW-1185">Reference proteome</keyword>
<dbReference type="PANTHER" id="PTHR48105">
    <property type="entry name" value="THIOREDOXIN REDUCTASE 1-RELATED-RELATED"/>
    <property type="match status" value="1"/>
</dbReference>